<dbReference type="PANTHER" id="PTHR33069:SF3">
    <property type="entry name" value="DYNEIN HEAVY CHAIN TAIL DOMAIN-CONTAINING PROTEIN"/>
    <property type="match status" value="1"/>
</dbReference>
<dbReference type="Proteomes" id="UP000238274">
    <property type="component" value="Unassembled WGS sequence"/>
</dbReference>
<name>A0A2S4V1T3_9BASI</name>
<evidence type="ECO:0000313" key="2">
    <source>
        <dbReference type="Proteomes" id="UP000238274"/>
    </source>
</evidence>
<dbReference type="EMBL" id="PKSM01000197">
    <property type="protein sequence ID" value="POW03486.1"/>
    <property type="molecule type" value="Genomic_DNA"/>
</dbReference>
<gene>
    <name evidence="1" type="ORF">PSHT_11635</name>
</gene>
<organism evidence="1 2">
    <name type="scientific">Puccinia striiformis</name>
    <dbReference type="NCBI Taxonomy" id="27350"/>
    <lineage>
        <taxon>Eukaryota</taxon>
        <taxon>Fungi</taxon>
        <taxon>Dikarya</taxon>
        <taxon>Basidiomycota</taxon>
        <taxon>Pucciniomycotina</taxon>
        <taxon>Pucciniomycetes</taxon>
        <taxon>Pucciniales</taxon>
        <taxon>Pucciniaceae</taxon>
        <taxon>Puccinia</taxon>
    </lineage>
</organism>
<proteinExistence type="predicted"/>
<dbReference type="PANTHER" id="PTHR33069">
    <property type="entry name" value="CHROMOSOME 7, WHOLE GENOME SHOTGUN SEQUENCE-RELATED"/>
    <property type="match status" value="1"/>
</dbReference>
<sequence>MRTSTNLDIYQDFKTSTRVKDRTMADLQTSSNPQIALVLQALEDLVLRFDEHEQQQEGEKKIDLTQEDRDYKTQLCLSTSLDLLHDPEKFPTPNFEPTGEILSHLAEAMFASLDCVESAALDIVPIHTQDHHLELCKDFRCSHLLYRITDLKIGIRHMLTDCVDWIEYWQRSTQNSDNAAYRTAASRSGAYLLKQMKECTQLVSNIIRWTRASDFECHARTLSDSYEHDVLVGGKAPIRERIEGLSYTFDTTLVFLAAYLVALPPGINYASLDTNFKAWLLEWQKSWHTATADSVLEALEARLEKYDTVGPEGLTKEVLTEDELKTKNALLDNLQYNLLPSIQDQIGPLLTSLGVRSNSSQNFELTCNLLPTLDATCWQTILCIESATNGIPLSSTHDYYLKRCKSFRSFQMMCKITEVVSIHLRSLVRGSIQFMRASKVSTNYSETTECQYQHTRLLRDSATCSVLTRQAIDWLQGSDFRIIQDEWQDKQYSLDPLLTALTRLTHPALTGRRKNMSAAKKHVIKLAKLTIPLIKLARAFSDKVTKTTTTKLPFTLNTDLNSETLATLHEHPERIQHCFNGHVRALVESFRTNVLADDHTRLADRVHCISRILQSTLLILALHLIPLHTTNINHQSPDNDYKAWFAVWQATWYRAIHNFLTTLQLEGQQAQQPLAPA</sequence>
<comment type="caution">
    <text evidence="1">The sequence shown here is derived from an EMBL/GenBank/DDBJ whole genome shotgun (WGS) entry which is preliminary data.</text>
</comment>
<evidence type="ECO:0000313" key="1">
    <source>
        <dbReference type="EMBL" id="POW03486.1"/>
    </source>
</evidence>
<accession>A0A2S4V1T3</accession>
<dbReference type="OrthoDB" id="2498948at2759"/>
<reference evidence="2" key="2">
    <citation type="journal article" date="2018" name="BMC Genomics">
        <title>Genomic insights into host adaptation between the wheat stripe rust pathogen (Puccinia striiformis f. sp. tritici) and the barley stripe rust pathogen (Puccinia striiformis f. sp. hordei).</title>
        <authorList>
            <person name="Xia C."/>
            <person name="Wang M."/>
            <person name="Yin C."/>
            <person name="Cornejo O.E."/>
            <person name="Hulbert S.H."/>
            <person name="Chen X."/>
        </authorList>
    </citation>
    <scope>NUCLEOTIDE SEQUENCE [LARGE SCALE GENOMIC DNA]</scope>
    <source>
        <strain evidence="2">93TX-2</strain>
    </source>
</reference>
<reference evidence="1 2" key="1">
    <citation type="submission" date="2017-12" db="EMBL/GenBank/DDBJ databases">
        <title>Gene loss provides genomic basis for host adaptation in cereal stripe rust fungi.</title>
        <authorList>
            <person name="Xia C."/>
        </authorList>
    </citation>
    <scope>NUCLEOTIDE SEQUENCE [LARGE SCALE GENOMIC DNA]</scope>
    <source>
        <strain evidence="1 2">93TX-2</strain>
    </source>
</reference>
<reference evidence="2" key="3">
    <citation type="journal article" date="2018" name="Mol. Plant Microbe Interact.">
        <title>Genome sequence resources for the wheat stripe rust pathogen (Puccinia striiformis f. sp. tritici) and the barley stripe rust pathogen (Puccinia striiformis f. sp. hordei).</title>
        <authorList>
            <person name="Xia C."/>
            <person name="Wang M."/>
            <person name="Yin C."/>
            <person name="Cornejo O.E."/>
            <person name="Hulbert S.H."/>
            <person name="Chen X."/>
        </authorList>
    </citation>
    <scope>NUCLEOTIDE SEQUENCE [LARGE SCALE GENOMIC DNA]</scope>
    <source>
        <strain evidence="2">93TX-2</strain>
    </source>
</reference>
<dbReference type="VEuPathDB" id="FungiDB:PSTT_12013"/>
<protein>
    <submittedName>
        <fullName evidence="1">Uncharacterized protein</fullName>
    </submittedName>
</protein>
<dbReference type="AlphaFoldDB" id="A0A2S4V1T3"/>
<dbReference type="VEuPathDB" id="FungiDB:PSHT_11635"/>
<keyword evidence="2" id="KW-1185">Reference proteome</keyword>
<dbReference type="VEuPathDB" id="FungiDB:PSTT_12019"/>